<dbReference type="AlphaFoldDB" id="E6TAN5"/>
<feature type="coiled-coil region" evidence="1">
    <location>
        <begin position="63"/>
        <end position="90"/>
    </location>
</feature>
<dbReference type="HOGENOM" id="CLU_027402_33_6_11"/>
<dbReference type="GO" id="GO:0003677">
    <property type="term" value="F:DNA binding"/>
    <property type="evidence" value="ECO:0007669"/>
    <property type="project" value="InterPro"/>
</dbReference>
<dbReference type="Proteomes" id="UP000008916">
    <property type="component" value="Chromosome"/>
</dbReference>
<reference evidence="2" key="1">
    <citation type="submission" date="2010-12" db="EMBL/GenBank/DDBJ databases">
        <title>Complete sequence of chromosome of Mycobacterium gilvum Spyr1.</title>
        <authorList>
            <consortium name="US DOE Joint Genome Institute"/>
            <person name="Lucas S."/>
            <person name="Copeland A."/>
            <person name="Lapidus A."/>
            <person name="Cheng J.-F."/>
            <person name="Bruce D."/>
            <person name="Goodwin L."/>
            <person name="Pitluck S."/>
            <person name="LaButti K."/>
            <person name="Ivanova N.M."/>
            <person name="Mikhailova N.M."/>
            <person name="Land M."/>
            <person name="Hauser L."/>
            <person name="Koukkou A.I."/>
            <person name="Drainas C."/>
            <person name="Kyrpides N."/>
            <person name="Woyke T."/>
        </authorList>
    </citation>
    <scope>NUCLEOTIDE SEQUENCE</scope>
    <source>
        <strain evidence="2">Spyr1</strain>
    </source>
</reference>
<dbReference type="InterPro" id="IPR002514">
    <property type="entry name" value="Transposase_8"/>
</dbReference>
<dbReference type="InterPro" id="IPR009057">
    <property type="entry name" value="Homeodomain-like_sf"/>
</dbReference>
<dbReference type="EMBL" id="CP002385">
    <property type="protein sequence ID" value="ADU00685.1"/>
    <property type="molecule type" value="Genomic_DNA"/>
</dbReference>
<keyword evidence="5" id="KW-1185">Reference proteome</keyword>
<keyword evidence="1" id="KW-0175">Coiled coil</keyword>
<evidence type="ECO:0000256" key="1">
    <source>
        <dbReference type="SAM" id="Coils"/>
    </source>
</evidence>
<accession>E6TAN5</accession>
<reference evidence="2 5" key="3">
    <citation type="journal article" date="2011" name="Stand. Genomic Sci.">
        <title>Complete genome sequence of Mycobacterium sp. strain (Spyr1) and reclassification to Mycobacterium gilvum Spyr1.</title>
        <authorList>
            <person name="Kallimanis A."/>
            <person name="Karabika E."/>
            <person name="Mavromatis K."/>
            <person name="Lapidus A."/>
            <person name="Labutti K.M."/>
            <person name="Liolios K."/>
            <person name="Ivanova N."/>
            <person name="Goodwin L."/>
            <person name="Woyke T."/>
            <person name="Velentzas A.D."/>
            <person name="Perisynakis A."/>
            <person name="Ouzounis C.C."/>
            <person name="Kyrpides N.C."/>
            <person name="Koukkou A.I."/>
            <person name="Drainas C."/>
        </authorList>
    </citation>
    <scope>NUCLEOTIDE SEQUENCE [LARGE SCALE GENOMIC DNA]</scope>
    <source>
        <strain evidence="5">DSM 45189 / LMG 24558 / Spyr1</strain>
        <strain evidence="2">Spyr1</strain>
    </source>
</reference>
<gene>
    <name evidence="2" type="ordered locus">Mspyr1_40990</name>
    <name evidence="3" type="ordered locus">Mspyr1_41090</name>
    <name evidence="4" type="ordered locus">Mspyr1_52640</name>
</gene>
<reference evidence="5" key="2">
    <citation type="submission" date="2010-12" db="EMBL/GenBank/DDBJ databases">
        <title>Complete sequence of chromosome of Mycobacterium sp. Spyr1.</title>
        <authorList>
            <consortium name="US DOE Joint Genome Institute"/>
            <person name="Lucas S."/>
            <person name="Copeland A."/>
            <person name="Lapidus A."/>
            <person name="Cheng J.-F."/>
            <person name="Bruce D."/>
            <person name="Goodwin L."/>
            <person name="Pitluck S."/>
            <person name="LaButti K."/>
            <person name="Ivanova N.M."/>
            <person name="Mikhailova N.M."/>
            <person name="Land M."/>
            <person name="Hauser L."/>
            <person name="Koukkou A.I."/>
            <person name="Drainas C."/>
            <person name="Kyrpides N."/>
            <person name="Woyke T."/>
        </authorList>
    </citation>
    <scope>NUCLEOTIDE SEQUENCE [LARGE SCALE GENOMIC DNA]</scope>
    <source>
        <strain evidence="5">DSM 45189 / LMG 24558 / Spyr1</strain>
    </source>
</reference>
<sequence>MPKKYDDQFKARAVQLVIDHTAEYDSRTACIAAVAKRLGVAVETLRRWVAQSEVDTGQRDGLSTDAVRELRELKRKNRELEETIEILKAATSFFARESDPRHR</sequence>
<evidence type="ECO:0000313" key="4">
    <source>
        <dbReference type="EMBL" id="ADU01790.1"/>
    </source>
</evidence>
<dbReference type="Gene3D" id="1.10.10.10">
    <property type="entry name" value="Winged helix-like DNA-binding domain superfamily/Winged helix DNA-binding domain"/>
    <property type="match status" value="1"/>
</dbReference>
<dbReference type="KEGG" id="msp:Mspyr1_52640"/>
<name>E6TAN5_MYCSR</name>
<dbReference type="EMBL" id="CP002385">
    <property type="protein sequence ID" value="ADU01790.1"/>
    <property type="molecule type" value="Genomic_DNA"/>
</dbReference>
<dbReference type="KEGG" id="msp:Mspyr1_40990"/>
<dbReference type="KEGG" id="msp:Mspyr1_41090"/>
<dbReference type="InterPro" id="IPR036388">
    <property type="entry name" value="WH-like_DNA-bd_sf"/>
</dbReference>
<evidence type="ECO:0000313" key="2">
    <source>
        <dbReference type="EMBL" id="ADU00685.1"/>
    </source>
</evidence>
<evidence type="ECO:0000313" key="3">
    <source>
        <dbReference type="EMBL" id="ADU00691.1"/>
    </source>
</evidence>
<organism evidence="2 5">
    <name type="scientific">Mycolicibacterium gilvum (strain DSM 45189 / LMG 24558 / Spyr1)</name>
    <name type="common">Mycobacterium gilvum</name>
    <dbReference type="NCBI Taxonomy" id="278137"/>
    <lineage>
        <taxon>Bacteria</taxon>
        <taxon>Bacillati</taxon>
        <taxon>Actinomycetota</taxon>
        <taxon>Actinomycetes</taxon>
        <taxon>Mycobacteriales</taxon>
        <taxon>Mycobacteriaceae</taxon>
        <taxon>Mycolicibacterium</taxon>
    </lineage>
</organism>
<dbReference type="SUPFAM" id="SSF46689">
    <property type="entry name" value="Homeodomain-like"/>
    <property type="match status" value="1"/>
</dbReference>
<dbReference type="GO" id="GO:0006313">
    <property type="term" value="P:DNA transposition"/>
    <property type="evidence" value="ECO:0007669"/>
    <property type="project" value="InterPro"/>
</dbReference>
<protein>
    <submittedName>
        <fullName evidence="2">Transposase</fullName>
    </submittedName>
</protein>
<proteinExistence type="predicted"/>
<dbReference type="EMBL" id="CP002385">
    <property type="protein sequence ID" value="ADU00691.1"/>
    <property type="molecule type" value="Genomic_DNA"/>
</dbReference>
<dbReference type="GO" id="GO:0004803">
    <property type="term" value="F:transposase activity"/>
    <property type="evidence" value="ECO:0007669"/>
    <property type="project" value="InterPro"/>
</dbReference>
<evidence type="ECO:0000313" key="5">
    <source>
        <dbReference type="Proteomes" id="UP000008916"/>
    </source>
</evidence>
<dbReference type="Pfam" id="PF01527">
    <property type="entry name" value="HTH_Tnp_1"/>
    <property type="match status" value="1"/>
</dbReference>